<organism evidence="1 2">
    <name type="scientific">Clostridium porci</name>
    <dbReference type="NCBI Taxonomy" id="2605778"/>
    <lineage>
        <taxon>Bacteria</taxon>
        <taxon>Bacillati</taxon>
        <taxon>Bacillota</taxon>
        <taxon>Clostridia</taxon>
        <taxon>Eubacteriales</taxon>
        <taxon>Clostridiaceae</taxon>
        <taxon>Clostridium</taxon>
    </lineage>
</organism>
<dbReference type="EMBL" id="VUMD01000030">
    <property type="protein sequence ID" value="MSS38591.1"/>
    <property type="molecule type" value="Genomic_DNA"/>
</dbReference>
<protein>
    <submittedName>
        <fullName evidence="1">Uncharacterized protein</fullName>
    </submittedName>
</protein>
<dbReference type="AlphaFoldDB" id="A0A7X2TF55"/>
<sequence>MKDHKDQGKELRKAVVVCSEYCRNTEILSKKALECYDKKKGEFDWDELCEADYYWELREDAKVFLGFFTGKNNEEILTNAEKESKIPALYLQIVE</sequence>
<dbReference type="Proteomes" id="UP000429958">
    <property type="component" value="Unassembled WGS sequence"/>
</dbReference>
<reference evidence="1 2" key="1">
    <citation type="submission" date="2019-08" db="EMBL/GenBank/DDBJ databases">
        <title>In-depth cultivation of the pig gut microbiome towards novel bacterial diversity and tailored functional studies.</title>
        <authorList>
            <person name="Wylensek D."/>
            <person name="Hitch T.C.A."/>
            <person name="Clavel T."/>
        </authorList>
    </citation>
    <scope>NUCLEOTIDE SEQUENCE [LARGE SCALE GENOMIC DNA]</scope>
    <source>
        <strain evidence="1 2">WCA-389-WT-23D1</strain>
    </source>
</reference>
<proteinExistence type="predicted"/>
<dbReference type="RefSeq" id="WP_154473979.1">
    <property type="nucleotide sequence ID" value="NZ_VUMD01000030.1"/>
</dbReference>
<keyword evidence="2" id="KW-1185">Reference proteome</keyword>
<accession>A0A7X2TF55</accession>
<comment type="caution">
    <text evidence="1">The sequence shown here is derived from an EMBL/GenBank/DDBJ whole genome shotgun (WGS) entry which is preliminary data.</text>
</comment>
<evidence type="ECO:0000313" key="1">
    <source>
        <dbReference type="EMBL" id="MSS38591.1"/>
    </source>
</evidence>
<evidence type="ECO:0000313" key="2">
    <source>
        <dbReference type="Proteomes" id="UP000429958"/>
    </source>
</evidence>
<gene>
    <name evidence="1" type="ORF">FYJ39_19275</name>
</gene>
<name>A0A7X2TF55_9CLOT</name>